<dbReference type="Pfam" id="PF00486">
    <property type="entry name" value="Trans_reg_C"/>
    <property type="match status" value="1"/>
</dbReference>
<evidence type="ECO:0000259" key="4">
    <source>
        <dbReference type="PROSITE" id="PS51755"/>
    </source>
</evidence>
<organism evidence="5 6">
    <name type="scientific">Photobacterium marinum</name>
    <dbReference type="NCBI Taxonomy" id="1056511"/>
    <lineage>
        <taxon>Bacteria</taxon>
        <taxon>Pseudomonadati</taxon>
        <taxon>Pseudomonadota</taxon>
        <taxon>Gammaproteobacteria</taxon>
        <taxon>Vibrionales</taxon>
        <taxon>Vibrionaceae</taxon>
        <taxon>Photobacterium</taxon>
    </lineage>
</organism>
<dbReference type="InterPro" id="IPR016032">
    <property type="entry name" value="Sig_transdc_resp-reg_C-effctor"/>
</dbReference>
<dbReference type="InterPro" id="IPR001867">
    <property type="entry name" value="OmpR/PhoB-type_DNA-bd"/>
</dbReference>
<comment type="caution">
    <text evidence="5">The sequence shown here is derived from an EMBL/GenBank/DDBJ whole genome shotgun (WGS) entry which is preliminary data.</text>
</comment>
<dbReference type="EMBL" id="AMZO01000028">
    <property type="protein sequence ID" value="ELR64386.1"/>
    <property type="molecule type" value="Genomic_DNA"/>
</dbReference>
<dbReference type="SMART" id="SM00862">
    <property type="entry name" value="Trans_reg_C"/>
    <property type="match status" value="1"/>
</dbReference>
<accession>L8J6I8</accession>
<dbReference type="RefSeq" id="WP_007468275.1">
    <property type="nucleotide sequence ID" value="NZ_AMZO01000028.1"/>
</dbReference>
<feature type="transmembrane region" description="Helical" evidence="3">
    <location>
        <begin position="126"/>
        <end position="144"/>
    </location>
</feature>
<dbReference type="Gene3D" id="1.10.10.10">
    <property type="entry name" value="Winged helix-like DNA-binding domain superfamily/Winged helix DNA-binding domain"/>
    <property type="match status" value="1"/>
</dbReference>
<name>L8J6I8_9GAMM</name>
<dbReference type="GO" id="GO:0000160">
    <property type="term" value="P:phosphorelay signal transduction system"/>
    <property type="evidence" value="ECO:0007669"/>
    <property type="project" value="InterPro"/>
</dbReference>
<keyword evidence="3" id="KW-0812">Transmembrane</keyword>
<dbReference type="InterPro" id="IPR036388">
    <property type="entry name" value="WH-like_DNA-bd_sf"/>
</dbReference>
<keyword evidence="6" id="KW-1185">Reference proteome</keyword>
<dbReference type="GO" id="GO:0006355">
    <property type="term" value="P:regulation of DNA-templated transcription"/>
    <property type="evidence" value="ECO:0007669"/>
    <property type="project" value="InterPro"/>
</dbReference>
<proteinExistence type="predicted"/>
<feature type="DNA-binding region" description="OmpR/PhoB-type" evidence="2">
    <location>
        <begin position="2"/>
        <end position="103"/>
    </location>
</feature>
<protein>
    <submittedName>
        <fullName evidence="5">Cholera toxin transcriptional activator</fullName>
    </submittedName>
</protein>
<keyword evidence="1 2" id="KW-0238">DNA-binding</keyword>
<sequence length="210" mass="23943">MSEQILINNSYMVNFDEQVVQSQLTGLRTVLGSNEIALLRYFLEHPGVTLSRQKLLDEIWTSKGMVVEDSSLMNSVSICRKAFEDKKGEVIRTERGVGYRFVAQVDSIKINNEITPEYKYGFISQWLPYMAIVIAFAIISFFTLRYQPVQDASEYFVGAYSQCTFTSPDGKEKREFLNATVYQLDDGRILITEDGQSFSYPASVKEVVCE</sequence>
<evidence type="ECO:0000256" key="3">
    <source>
        <dbReference type="SAM" id="Phobius"/>
    </source>
</evidence>
<evidence type="ECO:0000313" key="5">
    <source>
        <dbReference type="EMBL" id="ELR64386.1"/>
    </source>
</evidence>
<dbReference type="CDD" id="cd00383">
    <property type="entry name" value="trans_reg_C"/>
    <property type="match status" value="1"/>
</dbReference>
<dbReference type="GO" id="GO:0003677">
    <property type="term" value="F:DNA binding"/>
    <property type="evidence" value="ECO:0007669"/>
    <property type="project" value="UniProtKB-UniRule"/>
</dbReference>
<dbReference type="AlphaFoldDB" id="L8J6I8"/>
<evidence type="ECO:0000256" key="2">
    <source>
        <dbReference type="PROSITE-ProRule" id="PRU01091"/>
    </source>
</evidence>
<dbReference type="SUPFAM" id="SSF46894">
    <property type="entry name" value="C-terminal effector domain of the bipartite response regulators"/>
    <property type="match status" value="1"/>
</dbReference>
<dbReference type="OrthoDB" id="5872601at2"/>
<keyword evidence="3" id="KW-1133">Transmembrane helix</keyword>
<evidence type="ECO:0000256" key="1">
    <source>
        <dbReference type="ARBA" id="ARBA00023125"/>
    </source>
</evidence>
<dbReference type="PROSITE" id="PS51755">
    <property type="entry name" value="OMPR_PHOB"/>
    <property type="match status" value="1"/>
</dbReference>
<reference evidence="5 6" key="1">
    <citation type="submission" date="2012-12" db="EMBL/GenBank/DDBJ databases">
        <title>Genome Assembly of Photobacterium sp. AK15.</title>
        <authorList>
            <person name="Khatri I."/>
            <person name="Vaidya B."/>
            <person name="Srinivas T.N.R."/>
            <person name="Subramanian S."/>
            <person name="Pinnaka A."/>
        </authorList>
    </citation>
    <scope>NUCLEOTIDE SEQUENCE [LARGE SCALE GENOMIC DNA]</scope>
    <source>
        <strain evidence="5 6">AK15</strain>
    </source>
</reference>
<feature type="domain" description="OmpR/PhoB-type" evidence="4">
    <location>
        <begin position="2"/>
        <end position="103"/>
    </location>
</feature>
<evidence type="ECO:0000313" key="6">
    <source>
        <dbReference type="Proteomes" id="UP000011134"/>
    </source>
</evidence>
<dbReference type="Proteomes" id="UP000011134">
    <property type="component" value="Unassembled WGS sequence"/>
</dbReference>
<dbReference type="PATRIC" id="fig|1056511.3.peg.3639"/>
<gene>
    <name evidence="5" type="ORF">C942_02565</name>
</gene>
<keyword evidence="3" id="KW-0472">Membrane</keyword>